<dbReference type="Proteomes" id="UP001169242">
    <property type="component" value="Unassembled WGS sequence"/>
</dbReference>
<comment type="caution">
    <text evidence="1">The sequence shown here is derived from an EMBL/GenBank/DDBJ whole genome shotgun (WGS) entry which is preliminary data.</text>
</comment>
<proteinExistence type="predicted"/>
<dbReference type="RefSeq" id="WP_271013683.1">
    <property type="nucleotide sequence ID" value="NZ_JAQIFT010000069.1"/>
</dbReference>
<evidence type="ECO:0000313" key="1">
    <source>
        <dbReference type="EMBL" id="MDA3734031.1"/>
    </source>
</evidence>
<accession>A0AA42DRZ7</accession>
<protein>
    <submittedName>
        <fullName evidence="1">Uncharacterized protein</fullName>
    </submittedName>
</protein>
<reference evidence="1" key="1">
    <citation type="journal article" date="2023" name="Int. J. Syst. Evol. Microbiol.">
        <title>&lt;i&gt;Holtiella tumoricola&lt;/i&gt; gen. nov. sp. nov., isolated from a human clinical sample.</title>
        <authorList>
            <person name="Allen-Vercoe E."/>
            <person name="Daigneault M.C."/>
            <person name="Vancuren S.J."/>
            <person name="Cochrane K."/>
            <person name="O'Neal L.L."/>
            <person name="Sankaranarayanan K."/>
            <person name="Lawson P.A."/>
        </authorList>
    </citation>
    <scope>NUCLEOTIDE SEQUENCE</scope>
    <source>
        <strain evidence="1">CC70A</strain>
    </source>
</reference>
<dbReference type="EMBL" id="JAQIFT010000069">
    <property type="protein sequence ID" value="MDA3734031.1"/>
    <property type="molecule type" value="Genomic_DNA"/>
</dbReference>
<keyword evidence="2" id="KW-1185">Reference proteome</keyword>
<sequence>MPSYGSINNMVSDGEKHKSNAKYYLDLYNKEMKLVEESDAKAIEETYKIHEKYWDDLGRVLEEKDAAEETKECYYDIYKKYKEKNLQIRDVKAFVVIHKDYGRYIKYNMGFLDRLNLFVNGA</sequence>
<name>A0AA42DRZ7_9FIRM</name>
<organism evidence="1 2">
    <name type="scientific">Holtiella tumoricola</name>
    <dbReference type="NCBI Taxonomy" id="3018743"/>
    <lineage>
        <taxon>Bacteria</taxon>
        <taxon>Bacillati</taxon>
        <taxon>Bacillota</taxon>
        <taxon>Clostridia</taxon>
        <taxon>Lachnospirales</taxon>
        <taxon>Cellulosilyticaceae</taxon>
        <taxon>Holtiella</taxon>
    </lineage>
</organism>
<gene>
    <name evidence="1" type="ORF">PBV87_21385</name>
</gene>
<dbReference type="AlphaFoldDB" id="A0AA42DRZ7"/>
<evidence type="ECO:0000313" key="2">
    <source>
        <dbReference type="Proteomes" id="UP001169242"/>
    </source>
</evidence>